<dbReference type="AlphaFoldDB" id="Q1YY29"/>
<evidence type="ECO:0000259" key="1">
    <source>
        <dbReference type="Pfam" id="PF12680"/>
    </source>
</evidence>
<reference evidence="2 3" key="1">
    <citation type="submission" date="2006-03" db="EMBL/GenBank/DDBJ databases">
        <authorList>
            <person name="Bartlett D.H."/>
            <person name="Valle G."/>
            <person name="Lauro F.M."/>
            <person name="Vezzi A."/>
            <person name="Simonato F."/>
            <person name="Eloe E."/>
            <person name="Vitulo N."/>
            <person name="Stratton T.K."/>
            <person name="D'angelo M."/>
            <person name="Ferriera S."/>
            <person name="Johnson J."/>
            <person name="Kravitz S."/>
            <person name="Beeson K."/>
            <person name="Sutton G."/>
            <person name="Rogers Y."/>
            <person name="Friedman R."/>
            <person name="Frazier M."/>
            <person name="Venter J.C."/>
        </authorList>
    </citation>
    <scope>NUCLEOTIDE SEQUENCE [LARGE SCALE GENOMIC DNA]</scope>
    <source>
        <strain evidence="2 3">3TCK</strain>
    </source>
</reference>
<dbReference type="HOGENOM" id="CLU_136060_2_0_6"/>
<dbReference type="RefSeq" id="WP_006231646.1">
    <property type="nucleotide sequence ID" value="NZ_CH724135.1"/>
</dbReference>
<comment type="caution">
    <text evidence="2">The sequence shown here is derived from an EMBL/GenBank/DDBJ whole genome shotgun (WGS) entry which is preliminary data.</text>
</comment>
<dbReference type="InterPro" id="IPR037401">
    <property type="entry name" value="SnoaL-like"/>
</dbReference>
<protein>
    <recommendedName>
        <fullName evidence="1">SnoaL-like domain-containing protein</fullName>
    </recommendedName>
</protein>
<sequence length="136" mass="16217">MNSKEVVLSFWKAMRSNDFYKASEWLSEDFEGIWPQSAELILGRKNFAEINSFYPVHGRWEFHINSVICEENQVVTDISITDGEQKSRAITFHTIENGLIRKQIEFWPDDYGAPKWREKWVKKWTKNSLDCLFNRH</sequence>
<dbReference type="Proteomes" id="UP000003789">
    <property type="component" value="Unassembled WGS sequence"/>
</dbReference>
<dbReference type="SUPFAM" id="SSF54427">
    <property type="entry name" value="NTF2-like"/>
    <property type="match status" value="1"/>
</dbReference>
<dbReference type="EMBL" id="AAPH01000039">
    <property type="protein sequence ID" value="EAS41176.1"/>
    <property type="molecule type" value="Genomic_DNA"/>
</dbReference>
<evidence type="ECO:0000313" key="3">
    <source>
        <dbReference type="Proteomes" id="UP000003789"/>
    </source>
</evidence>
<name>Q1YY29_9GAMM</name>
<dbReference type="InterPro" id="IPR032710">
    <property type="entry name" value="NTF2-like_dom_sf"/>
</dbReference>
<gene>
    <name evidence="2" type="ORF">P3TCK_18684</name>
</gene>
<dbReference type="OrthoDB" id="117872at2"/>
<dbReference type="Pfam" id="PF12680">
    <property type="entry name" value="SnoaL_2"/>
    <property type="match status" value="1"/>
</dbReference>
<feature type="domain" description="SnoaL-like" evidence="1">
    <location>
        <begin position="9"/>
        <end position="101"/>
    </location>
</feature>
<accession>Q1YY29</accession>
<proteinExistence type="predicted"/>
<organism evidence="2 3">
    <name type="scientific">Photobacterium profundum 3TCK</name>
    <dbReference type="NCBI Taxonomy" id="314280"/>
    <lineage>
        <taxon>Bacteria</taxon>
        <taxon>Pseudomonadati</taxon>
        <taxon>Pseudomonadota</taxon>
        <taxon>Gammaproteobacteria</taxon>
        <taxon>Vibrionales</taxon>
        <taxon>Vibrionaceae</taxon>
        <taxon>Photobacterium</taxon>
    </lineage>
</organism>
<evidence type="ECO:0000313" key="2">
    <source>
        <dbReference type="EMBL" id="EAS41176.1"/>
    </source>
</evidence>
<dbReference type="Gene3D" id="3.10.450.50">
    <property type="match status" value="1"/>
</dbReference>